<dbReference type="Pfam" id="PF02518">
    <property type="entry name" value="HATPase_c"/>
    <property type="match status" value="1"/>
</dbReference>
<dbReference type="InterPro" id="IPR003661">
    <property type="entry name" value="HisK_dim/P_dom"/>
</dbReference>
<keyword evidence="9" id="KW-0812">Transmembrane</keyword>
<dbReference type="Gene3D" id="1.10.287.130">
    <property type="match status" value="1"/>
</dbReference>
<evidence type="ECO:0000259" key="10">
    <source>
        <dbReference type="PROSITE" id="PS50109"/>
    </source>
</evidence>
<evidence type="ECO:0000313" key="12">
    <source>
        <dbReference type="Proteomes" id="UP000474296"/>
    </source>
</evidence>
<dbReference type="InterPro" id="IPR003594">
    <property type="entry name" value="HATPase_dom"/>
</dbReference>
<dbReference type="InterPro" id="IPR036097">
    <property type="entry name" value="HisK_dim/P_sf"/>
</dbReference>
<gene>
    <name evidence="11" type="ORF">GWK10_07185</name>
</gene>
<evidence type="ECO:0000256" key="9">
    <source>
        <dbReference type="SAM" id="Phobius"/>
    </source>
</evidence>
<dbReference type="GO" id="GO:0000155">
    <property type="term" value="F:phosphorelay sensor kinase activity"/>
    <property type="evidence" value="ECO:0007669"/>
    <property type="project" value="InterPro"/>
</dbReference>
<dbReference type="SMART" id="SM00387">
    <property type="entry name" value="HATPase_c"/>
    <property type="match status" value="1"/>
</dbReference>
<keyword evidence="3" id="KW-0597">Phosphoprotein</keyword>
<evidence type="ECO:0000313" key="11">
    <source>
        <dbReference type="EMBL" id="NER16988.1"/>
    </source>
</evidence>
<feature type="domain" description="Histidine kinase" evidence="10">
    <location>
        <begin position="184"/>
        <end position="386"/>
    </location>
</feature>
<evidence type="ECO:0000256" key="5">
    <source>
        <dbReference type="ARBA" id="ARBA00022741"/>
    </source>
</evidence>
<dbReference type="Proteomes" id="UP000474296">
    <property type="component" value="Unassembled WGS sequence"/>
</dbReference>
<dbReference type="CDD" id="cd00082">
    <property type="entry name" value="HisKA"/>
    <property type="match status" value="1"/>
</dbReference>
<dbReference type="SMART" id="SM00388">
    <property type="entry name" value="HisKA"/>
    <property type="match status" value="1"/>
</dbReference>
<dbReference type="AlphaFoldDB" id="A0A6M0CGG6"/>
<evidence type="ECO:0000256" key="1">
    <source>
        <dbReference type="ARBA" id="ARBA00000085"/>
    </source>
</evidence>
<dbReference type="RefSeq" id="WP_164030889.1">
    <property type="nucleotide sequence ID" value="NZ_JAABOQ010000003.1"/>
</dbReference>
<feature type="transmembrane region" description="Helical" evidence="9">
    <location>
        <begin position="12"/>
        <end position="33"/>
    </location>
</feature>
<dbReference type="EC" id="2.7.13.3" evidence="2"/>
<evidence type="ECO:0000256" key="3">
    <source>
        <dbReference type="ARBA" id="ARBA00022553"/>
    </source>
</evidence>
<dbReference type="Gene3D" id="3.30.565.10">
    <property type="entry name" value="Histidine kinase-like ATPase, C-terminal domain"/>
    <property type="match status" value="1"/>
</dbReference>
<dbReference type="PANTHER" id="PTHR43065:SF46">
    <property type="entry name" value="C4-DICARBOXYLATE TRANSPORT SENSOR PROTEIN DCTB"/>
    <property type="match status" value="1"/>
</dbReference>
<evidence type="ECO:0000256" key="2">
    <source>
        <dbReference type="ARBA" id="ARBA00012438"/>
    </source>
</evidence>
<dbReference type="SUPFAM" id="SSF55874">
    <property type="entry name" value="ATPase domain of HSP90 chaperone/DNA topoisomerase II/histidine kinase"/>
    <property type="match status" value="1"/>
</dbReference>
<dbReference type="InterPro" id="IPR004358">
    <property type="entry name" value="Sig_transdc_His_kin-like_C"/>
</dbReference>
<protein>
    <recommendedName>
        <fullName evidence="2">histidine kinase</fullName>
        <ecNumber evidence="2">2.7.13.3</ecNumber>
    </recommendedName>
</protein>
<organism evidence="11 12">
    <name type="scientific">Spongiivirga citrea</name>
    <dbReference type="NCBI Taxonomy" id="1481457"/>
    <lineage>
        <taxon>Bacteria</taxon>
        <taxon>Pseudomonadati</taxon>
        <taxon>Bacteroidota</taxon>
        <taxon>Flavobacteriia</taxon>
        <taxon>Flavobacteriales</taxon>
        <taxon>Flavobacteriaceae</taxon>
        <taxon>Spongiivirga</taxon>
    </lineage>
</organism>
<dbReference type="EMBL" id="JAABOQ010000003">
    <property type="protein sequence ID" value="NER16988.1"/>
    <property type="molecule type" value="Genomic_DNA"/>
</dbReference>
<keyword evidence="4" id="KW-0808">Transferase</keyword>
<accession>A0A6M0CGG6</accession>
<comment type="caution">
    <text evidence="11">The sequence shown here is derived from an EMBL/GenBank/DDBJ whole genome shotgun (WGS) entry which is preliminary data.</text>
</comment>
<name>A0A6M0CGG6_9FLAO</name>
<dbReference type="PANTHER" id="PTHR43065">
    <property type="entry name" value="SENSOR HISTIDINE KINASE"/>
    <property type="match status" value="1"/>
</dbReference>
<keyword evidence="8" id="KW-0902">Two-component regulatory system</keyword>
<evidence type="ECO:0000256" key="6">
    <source>
        <dbReference type="ARBA" id="ARBA00022777"/>
    </source>
</evidence>
<dbReference type="SUPFAM" id="SSF47384">
    <property type="entry name" value="Homodimeric domain of signal transducing histidine kinase"/>
    <property type="match status" value="1"/>
</dbReference>
<dbReference type="InterPro" id="IPR005467">
    <property type="entry name" value="His_kinase_dom"/>
</dbReference>
<sequence length="386" mass="44778">MLFEDQKTITRRIIIICSFIVVVLIVWNTNSLFRIMKNEERVKMEGWVVAQYEIQQNSTEDNISELAYWHTVHGKLNSPMIIVDKNDSIVNYDNIDSIKIARDPNYIYKILDRIKKDNDPIIIDYDNFLNQRLYYGDSSLLKKLTYFPIALVLIIVLFATVTYFFYRTSKISEQNKLWAGMAKETAHQIGTPLSSLLGWIEILRSQNVEESTLVEINKDVERLQTITERFSQIGSIPKLERTNIITETTNTFNYLKMRSSKLITFELLVPEDFIYVNLNSQLFSWTIENLVKNAIDAMKGKGLLRLVVKQRDKEVKIQIIDTGKGIPRSQFYQIFEPGFTSKKRGWGLGLSLAKRIVEDYHQGKLRVSHSEIGKGTTMEIVLNIID</sequence>
<dbReference type="GO" id="GO:0005524">
    <property type="term" value="F:ATP binding"/>
    <property type="evidence" value="ECO:0007669"/>
    <property type="project" value="UniProtKB-KW"/>
</dbReference>
<keyword evidence="7" id="KW-0067">ATP-binding</keyword>
<dbReference type="PRINTS" id="PR00344">
    <property type="entry name" value="BCTRLSENSOR"/>
</dbReference>
<feature type="transmembrane region" description="Helical" evidence="9">
    <location>
        <begin position="144"/>
        <end position="166"/>
    </location>
</feature>
<reference evidence="11 12" key="1">
    <citation type="submission" date="2020-01" db="EMBL/GenBank/DDBJ databases">
        <title>Spongiivirga citrea KCTC 32990T.</title>
        <authorList>
            <person name="Wang G."/>
        </authorList>
    </citation>
    <scope>NUCLEOTIDE SEQUENCE [LARGE SCALE GENOMIC DNA]</scope>
    <source>
        <strain evidence="11 12">KCTC 32990</strain>
    </source>
</reference>
<keyword evidence="6 11" id="KW-0418">Kinase</keyword>
<dbReference type="InterPro" id="IPR036890">
    <property type="entry name" value="HATPase_C_sf"/>
</dbReference>
<keyword evidence="9" id="KW-1133">Transmembrane helix</keyword>
<dbReference type="PROSITE" id="PS50109">
    <property type="entry name" value="HIS_KIN"/>
    <property type="match status" value="1"/>
</dbReference>
<keyword evidence="12" id="KW-1185">Reference proteome</keyword>
<keyword evidence="9" id="KW-0472">Membrane</keyword>
<evidence type="ECO:0000256" key="7">
    <source>
        <dbReference type="ARBA" id="ARBA00022840"/>
    </source>
</evidence>
<comment type="catalytic activity">
    <reaction evidence="1">
        <text>ATP + protein L-histidine = ADP + protein N-phospho-L-histidine.</text>
        <dbReference type="EC" id="2.7.13.3"/>
    </reaction>
</comment>
<evidence type="ECO:0000256" key="4">
    <source>
        <dbReference type="ARBA" id="ARBA00022679"/>
    </source>
</evidence>
<keyword evidence="5" id="KW-0547">Nucleotide-binding</keyword>
<proteinExistence type="predicted"/>
<evidence type="ECO:0000256" key="8">
    <source>
        <dbReference type="ARBA" id="ARBA00023012"/>
    </source>
</evidence>